<feature type="transmembrane region" description="Helical" evidence="1">
    <location>
        <begin position="12"/>
        <end position="31"/>
    </location>
</feature>
<accession>A0A840YAK7</accession>
<evidence type="ECO:0000259" key="2">
    <source>
        <dbReference type="SMART" id="SM00267"/>
    </source>
</evidence>
<feature type="domain" description="GGDEF" evidence="2">
    <location>
        <begin position="94"/>
        <end position="262"/>
    </location>
</feature>
<dbReference type="InterPro" id="IPR043128">
    <property type="entry name" value="Rev_trsase/Diguanyl_cyclase"/>
</dbReference>
<keyword evidence="1" id="KW-0812">Transmembrane</keyword>
<reference evidence="3 4" key="1">
    <citation type="submission" date="2020-08" db="EMBL/GenBank/DDBJ databases">
        <title>Genomic Encyclopedia of Type Strains, Phase IV (KMG-IV): sequencing the most valuable type-strain genomes for metagenomic binning, comparative biology and taxonomic classification.</title>
        <authorList>
            <person name="Goeker M."/>
        </authorList>
    </citation>
    <scope>NUCLEOTIDE SEQUENCE [LARGE SCALE GENOMIC DNA]</scope>
    <source>
        <strain evidence="3 4">DSM 25895</strain>
    </source>
</reference>
<dbReference type="InterPro" id="IPR029787">
    <property type="entry name" value="Nucleotide_cyclase"/>
</dbReference>
<comment type="caution">
    <text evidence="3">The sequence shown here is derived from an EMBL/GenBank/DDBJ whole genome shotgun (WGS) entry which is preliminary data.</text>
</comment>
<dbReference type="InterPro" id="IPR000160">
    <property type="entry name" value="GGDEF_dom"/>
</dbReference>
<dbReference type="Gene3D" id="3.30.70.270">
    <property type="match status" value="1"/>
</dbReference>
<keyword evidence="1" id="KW-1133">Transmembrane helix</keyword>
<evidence type="ECO:0000313" key="4">
    <source>
        <dbReference type="Proteomes" id="UP000562254"/>
    </source>
</evidence>
<protein>
    <submittedName>
        <fullName evidence="3">GGDEF domain-containing protein</fullName>
    </submittedName>
</protein>
<dbReference type="SUPFAM" id="SSF55073">
    <property type="entry name" value="Nucleotide cyclase"/>
    <property type="match status" value="1"/>
</dbReference>
<dbReference type="AlphaFoldDB" id="A0A840YAK7"/>
<dbReference type="Proteomes" id="UP000562254">
    <property type="component" value="Unassembled WGS sequence"/>
</dbReference>
<feature type="transmembrane region" description="Helical" evidence="1">
    <location>
        <begin position="38"/>
        <end position="62"/>
    </location>
</feature>
<sequence>MSAFLHDALRGLVLVGGLIAFGVALRAAYAWRDERERVGLVMALALLMLLGMGLNLAAFGAARPGAGWTGWLRIATDAALPVLVLLLLQAMRRRVLAAERAALASPFDPVTDLARRPLFLRHAATTLALCRQTRVPATMLAVAIDDPAALEAAHGKEARRAALRGLAGVLADALGPADPTGMLAEDVPGALLAGQDIVAARATAARLSALVREQVADPRMDGRGLGVSIGLAAVGDGAEQAVLEEAASGALRALAGAQAAGGAAIGEAPAPPPRRATAP</sequence>
<keyword evidence="4" id="KW-1185">Reference proteome</keyword>
<dbReference type="SMART" id="SM00267">
    <property type="entry name" value="GGDEF"/>
    <property type="match status" value="1"/>
</dbReference>
<keyword evidence="1" id="KW-0472">Membrane</keyword>
<evidence type="ECO:0000256" key="1">
    <source>
        <dbReference type="SAM" id="Phobius"/>
    </source>
</evidence>
<evidence type="ECO:0000313" key="3">
    <source>
        <dbReference type="EMBL" id="MBB5691023.1"/>
    </source>
</evidence>
<dbReference type="EMBL" id="JACIJE010000009">
    <property type="protein sequence ID" value="MBB5691023.1"/>
    <property type="molecule type" value="Genomic_DNA"/>
</dbReference>
<dbReference type="RefSeq" id="WP_184486416.1">
    <property type="nucleotide sequence ID" value="NZ_JACIJE010000009.1"/>
</dbReference>
<feature type="transmembrane region" description="Helical" evidence="1">
    <location>
        <begin position="68"/>
        <end position="88"/>
    </location>
</feature>
<proteinExistence type="predicted"/>
<organism evidence="3 4">
    <name type="scientific">Neoroseomonas alkaliterrae</name>
    <dbReference type="NCBI Taxonomy" id="1452450"/>
    <lineage>
        <taxon>Bacteria</taxon>
        <taxon>Pseudomonadati</taxon>
        <taxon>Pseudomonadota</taxon>
        <taxon>Alphaproteobacteria</taxon>
        <taxon>Acetobacterales</taxon>
        <taxon>Acetobacteraceae</taxon>
        <taxon>Neoroseomonas</taxon>
    </lineage>
</organism>
<gene>
    <name evidence="3" type="ORF">FHS88_003166</name>
</gene>
<name>A0A840YAK7_9PROT</name>